<comment type="caution">
    <text evidence="2">The sequence shown here is derived from an EMBL/GenBank/DDBJ whole genome shotgun (WGS) entry which is preliminary data.</text>
</comment>
<protein>
    <submittedName>
        <fullName evidence="2">Uncharacterized protein</fullName>
    </submittedName>
</protein>
<organism evidence="2 3">
    <name type="scientific">Rotaria magnacalcarata</name>
    <dbReference type="NCBI Taxonomy" id="392030"/>
    <lineage>
        <taxon>Eukaryota</taxon>
        <taxon>Metazoa</taxon>
        <taxon>Spiralia</taxon>
        <taxon>Gnathifera</taxon>
        <taxon>Rotifera</taxon>
        <taxon>Eurotatoria</taxon>
        <taxon>Bdelloidea</taxon>
        <taxon>Philodinida</taxon>
        <taxon>Philodinidae</taxon>
        <taxon>Rotaria</taxon>
    </lineage>
</organism>
<dbReference type="AlphaFoldDB" id="A0A8S2VM28"/>
<name>A0A8S2VM28_9BILA</name>
<evidence type="ECO:0000313" key="2">
    <source>
        <dbReference type="EMBL" id="CAF4406490.1"/>
    </source>
</evidence>
<accession>A0A8S2VM28</accession>
<sequence>NLASTLRALSSAQQPIADEANNNNDWSENDDTLAAEGDRYQIVNSCLPANGAYQIAKRMYFISIKILR</sequence>
<dbReference type="EMBL" id="CAJOBJ010058228">
    <property type="protein sequence ID" value="CAF4406490.1"/>
    <property type="molecule type" value="Genomic_DNA"/>
</dbReference>
<evidence type="ECO:0000313" key="3">
    <source>
        <dbReference type="Proteomes" id="UP000681720"/>
    </source>
</evidence>
<feature type="region of interest" description="Disordered" evidence="1">
    <location>
        <begin position="9"/>
        <end position="31"/>
    </location>
</feature>
<proteinExistence type="predicted"/>
<evidence type="ECO:0000256" key="1">
    <source>
        <dbReference type="SAM" id="MobiDB-lite"/>
    </source>
</evidence>
<feature type="compositionally biased region" description="Polar residues" evidence="1">
    <location>
        <begin position="9"/>
        <end position="26"/>
    </location>
</feature>
<dbReference type="Proteomes" id="UP000681720">
    <property type="component" value="Unassembled WGS sequence"/>
</dbReference>
<reference evidence="2" key="1">
    <citation type="submission" date="2021-02" db="EMBL/GenBank/DDBJ databases">
        <authorList>
            <person name="Nowell W R."/>
        </authorList>
    </citation>
    <scope>NUCLEOTIDE SEQUENCE</scope>
</reference>
<feature type="non-terminal residue" evidence="2">
    <location>
        <position position="1"/>
    </location>
</feature>
<gene>
    <name evidence="2" type="ORF">GIL414_LOCUS30404</name>
</gene>